<dbReference type="AlphaFoldDB" id="A0A1G6Y9A3"/>
<accession>A0A1G6Y9A3</accession>
<reference evidence="1 2" key="1">
    <citation type="submission" date="2016-10" db="EMBL/GenBank/DDBJ databases">
        <authorList>
            <person name="de Groot N.N."/>
        </authorList>
    </citation>
    <scope>NUCLEOTIDE SEQUENCE [LARGE SCALE GENOMIC DNA]</scope>
    <source>
        <strain evidence="1 2">R5</strain>
    </source>
</reference>
<dbReference type="EMBL" id="FMZW01000016">
    <property type="protein sequence ID" value="SDD86872.1"/>
    <property type="molecule type" value="Genomic_DNA"/>
</dbReference>
<dbReference type="Proteomes" id="UP000199245">
    <property type="component" value="Unassembled WGS sequence"/>
</dbReference>
<evidence type="ECO:0000313" key="1">
    <source>
        <dbReference type="EMBL" id="SDD86872.1"/>
    </source>
</evidence>
<organism evidence="1 2">
    <name type="scientific">Bradyrhizobium brasilense</name>
    <dbReference type="NCBI Taxonomy" id="1419277"/>
    <lineage>
        <taxon>Bacteria</taxon>
        <taxon>Pseudomonadati</taxon>
        <taxon>Pseudomonadota</taxon>
        <taxon>Alphaproteobacteria</taxon>
        <taxon>Hyphomicrobiales</taxon>
        <taxon>Nitrobacteraceae</taxon>
        <taxon>Bradyrhizobium</taxon>
    </lineage>
</organism>
<evidence type="ECO:0000313" key="2">
    <source>
        <dbReference type="Proteomes" id="UP000199245"/>
    </source>
</evidence>
<dbReference type="RefSeq" id="WP_143029591.1">
    <property type="nucleotide sequence ID" value="NZ_FMZW01000016.1"/>
</dbReference>
<name>A0A1G6Y9A3_9BRAD</name>
<gene>
    <name evidence="1" type="ORF">SAMN05216337_1016107</name>
</gene>
<sequence length="67" mass="7247">MERELASYHQCVCCGGIIEGIVDDDAIGLDARIGLFTDGCAFVCDECTASLIAAAARRRQEPVRRKS</sequence>
<proteinExistence type="predicted"/>
<protein>
    <submittedName>
        <fullName evidence="1">Uncharacterized protein</fullName>
    </submittedName>
</protein>